<dbReference type="InterPro" id="IPR036396">
    <property type="entry name" value="Cyt_P450_sf"/>
</dbReference>
<evidence type="ECO:0000256" key="2">
    <source>
        <dbReference type="ARBA" id="ARBA00004721"/>
    </source>
</evidence>
<gene>
    <name evidence="9" type="ORF">JRO89_XS01G0308600</name>
</gene>
<evidence type="ECO:0000256" key="5">
    <source>
        <dbReference type="ARBA" id="ARBA00022723"/>
    </source>
</evidence>
<keyword evidence="7" id="KW-0408">Iron</keyword>
<dbReference type="InterPro" id="IPR002403">
    <property type="entry name" value="Cyt_P450_E_grp-IV"/>
</dbReference>
<comment type="caution">
    <text evidence="9">The sequence shown here is derived from an EMBL/GenBank/DDBJ whole genome shotgun (WGS) entry which is preliminary data.</text>
</comment>
<dbReference type="Gene3D" id="1.10.630.10">
    <property type="entry name" value="Cytochrome P450"/>
    <property type="match status" value="3"/>
</dbReference>
<dbReference type="PANTHER" id="PTHR24286:SF185">
    <property type="entry name" value="CYTOCHROME P450 87A3-LIKE"/>
    <property type="match status" value="1"/>
</dbReference>
<accession>A0ABQ8IMD4</accession>
<evidence type="ECO:0000313" key="9">
    <source>
        <dbReference type="EMBL" id="KAH7577862.1"/>
    </source>
</evidence>
<evidence type="ECO:0000256" key="6">
    <source>
        <dbReference type="ARBA" id="ARBA00022989"/>
    </source>
</evidence>
<organism evidence="9 10">
    <name type="scientific">Xanthoceras sorbifolium</name>
    <dbReference type="NCBI Taxonomy" id="99658"/>
    <lineage>
        <taxon>Eukaryota</taxon>
        <taxon>Viridiplantae</taxon>
        <taxon>Streptophyta</taxon>
        <taxon>Embryophyta</taxon>
        <taxon>Tracheophyta</taxon>
        <taxon>Spermatophyta</taxon>
        <taxon>Magnoliopsida</taxon>
        <taxon>eudicotyledons</taxon>
        <taxon>Gunneridae</taxon>
        <taxon>Pentapetalae</taxon>
        <taxon>rosids</taxon>
        <taxon>malvids</taxon>
        <taxon>Sapindales</taxon>
        <taxon>Sapindaceae</taxon>
        <taxon>Xanthoceroideae</taxon>
        <taxon>Xanthoceras</taxon>
    </lineage>
</organism>
<keyword evidence="5" id="KW-0479">Metal-binding</keyword>
<dbReference type="CDD" id="cd11043">
    <property type="entry name" value="CYP90-like"/>
    <property type="match status" value="2"/>
</dbReference>
<dbReference type="PANTHER" id="PTHR24286">
    <property type="entry name" value="CYTOCHROME P450 26"/>
    <property type="match status" value="1"/>
</dbReference>
<evidence type="ECO:0008006" key="11">
    <source>
        <dbReference type="Google" id="ProtNLM"/>
    </source>
</evidence>
<dbReference type="SUPFAM" id="SSF48264">
    <property type="entry name" value="Cytochrome P450"/>
    <property type="match status" value="2"/>
</dbReference>
<dbReference type="InterPro" id="IPR001128">
    <property type="entry name" value="Cyt_P450"/>
</dbReference>
<keyword evidence="4 8" id="KW-0812">Transmembrane</keyword>
<reference evidence="9 10" key="1">
    <citation type="submission" date="2021-02" db="EMBL/GenBank/DDBJ databases">
        <title>Plant Genome Project.</title>
        <authorList>
            <person name="Zhang R.-G."/>
        </authorList>
    </citation>
    <scope>NUCLEOTIDE SEQUENCE [LARGE SCALE GENOMIC DNA]</scope>
    <source>
        <tissue evidence="9">Leaves</tissue>
    </source>
</reference>
<dbReference type="InterPro" id="IPR017972">
    <property type="entry name" value="Cyt_P450_CS"/>
</dbReference>
<evidence type="ECO:0000256" key="4">
    <source>
        <dbReference type="ARBA" id="ARBA00022692"/>
    </source>
</evidence>
<protein>
    <recommendedName>
        <fullName evidence="11">Cytochrome P450</fullName>
    </recommendedName>
</protein>
<evidence type="ECO:0000256" key="8">
    <source>
        <dbReference type="SAM" id="Phobius"/>
    </source>
</evidence>
<keyword evidence="8" id="KW-0472">Membrane</keyword>
<comment type="pathway">
    <text evidence="2">Secondary metabolite biosynthesis; terpenoid biosynthesis.</text>
</comment>
<dbReference type="Proteomes" id="UP000827721">
    <property type="component" value="Unassembled WGS sequence"/>
</dbReference>
<comment type="subcellular location">
    <subcellularLocation>
        <location evidence="1">Membrane</location>
        <topology evidence="1">Single-pass membrane protein</topology>
    </subcellularLocation>
</comment>
<keyword evidence="6 8" id="KW-1133">Transmembrane helix</keyword>
<dbReference type="EMBL" id="JAFEMO010000001">
    <property type="protein sequence ID" value="KAH7577862.1"/>
    <property type="molecule type" value="Genomic_DNA"/>
</dbReference>
<evidence type="ECO:0000313" key="10">
    <source>
        <dbReference type="Proteomes" id="UP000827721"/>
    </source>
</evidence>
<evidence type="ECO:0000256" key="7">
    <source>
        <dbReference type="ARBA" id="ARBA00023004"/>
    </source>
</evidence>
<evidence type="ECO:0000256" key="1">
    <source>
        <dbReference type="ARBA" id="ARBA00004167"/>
    </source>
</evidence>
<dbReference type="Pfam" id="PF00067">
    <property type="entry name" value="p450"/>
    <property type="match status" value="3"/>
</dbReference>
<name>A0ABQ8IMD4_9ROSI</name>
<proteinExistence type="inferred from homology"/>
<dbReference type="PROSITE" id="PS00086">
    <property type="entry name" value="CYTOCHROME_P450"/>
    <property type="match status" value="2"/>
</dbReference>
<keyword evidence="10" id="KW-1185">Reference proteome</keyword>
<dbReference type="PRINTS" id="PR00465">
    <property type="entry name" value="EP450IV"/>
</dbReference>
<sequence length="910" mass="104095">MLVAIGLSLVALFVVWVSHWYRTWANPKVNGKLPPGSFGLPIIGQTLDFFATHSIYEMPPFIRKGYKRYGPLFRTGLLGEKMVVSTDPDVNYSLFQQENQSLLLWYGGTFSEVIGEDSMLAKHGNPHKYIKNLVLHFVGPENLKAKLLHEMDVATQRHLHSWATKGSIEVKDACRNMMFEFVAKKLMSYDETKDSRKLGAHMKKFMNGLIAFPLNIPGTAFHASVKGHKKIMKEFEDMFEERRASNITGNDFLDYMVEDSKKENTLLNDPKVIAKLLFAVLLAGYDSTSQALTLATKFINDDPRILEELTREHEAILKSRDNENSELTWEEYKSMTFTHMVINETVRMGNMVPAIFRKVVKEVEINGKLIWEFILTLAGYTIPEGWILVAALPFVHLTADKYDDPFAFNPWRWQGQELHHGTKTFMGFGIGTRLCVGAEFAKVQMAIYLHHMAIKYRVYTAKMLVAIGLSLVALFVVWVSHWYRTWANPKVNGKLPPGSFGLPIIGQTLDFFRTHSIYEMPPFIKKGYERYGPLFRTGLLGEKMVISTDPDVNYSLFQQENQSLVLWYGGTFSEVIGEDSLLAKHGNPHKYIKNLALHFVGPENLKAKLLHEMDVATQRHLHSWATNGSVEVKDACRNMMFEFVAKKLMSYDETNDSRKLGDHMKKFMNGLIAFPLNIPGTAFHASVKGHKKIMKEFEDMYEERRASNVPGNDFLDYMVEDSKKENTLLNDPKVISKLLFAVLLAGYDSTSQALTLATKFINDDPRILKELTREHEAILKSRGNENSELTWEEYKSMTFTHMVRYTIPEGWILVAALPFVHLTADKYDDPFAFNPWRWQGQELHHGTKTFMGFGIGTRLCVGAEFAKVQMAIYLHHMATKYRWSVYKGGQIIRKPVNIFPNGLHIKIAQK</sequence>
<feature type="transmembrane region" description="Helical" evidence="8">
    <location>
        <begin position="463"/>
        <end position="483"/>
    </location>
</feature>
<dbReference type="PRINTS" id="PR00385">
    <property type="entry name" value="P450"/>
</dbReference>
<evidence type="ECO:0000256" key="3">
    <source>
        <dbReference type="ARBA" id="ARBA00010617"/>
    </source>
</evidence>
<comment type="similarity">
    <text evidence="3">Belongs to the cytochrome P450 family.</text>
</comment>